<dbReference type="GO" id="GO:0006680">
    <property type="term" value="P:glucosylceramide catabolic process"/>
    <property type="evidence" value="ECO:0007669"/>
    <property type="project" value="TreeGrafter"/>
</dbReference>
<dbReference type="SUPFAM" id="SSF51445">
    <property type="entry name" value="(Trans)glycosidases"/>
    <property type="match status" value="1"/>
</dbReference>
<proteinExistence type="inferred from homology"/>
<dbReference type="PANTHER" id="PTHR11069:SF23">
    <property type="entry name" value="LYSOSOMAL ACID GLUCOSYLCERAMIDASE"/>
    <property type="match status" value="1"/>
</dbReference>
<keyword evidence="3" id="KW-0378">Hydrolase</keyword>
<comment type="similarity">
    <text evidence="1">Belongs to the glycosyl hydrolase 30 family.</text>
</comment>
<dbReference type="Proteomes" id="UP001194746">
    <property type="component" value="Unassembled WGS sequence"/>
</dbReference>
<evidence type="ECO:0000259" key="4">
    <source>
        <dbReference type="Pfam" id="PF02057"/>
    </source>
</evidence>
<dbReference type="InterPro" id="IPR049161">
    <property type="entry name" value="GH59_cat"/>
</dbReference>
<evidence type="ECO:0008006" key="8">
    <source>
        <dbReference type="Google" id="ProtNLM"/>
    </source>
</evidence>
<keyword evidence="7" id="KW-1185">Reference proteome</keyword>
<dbReference type="InterPro" id="IPR013780">
    <property type="entry name" value="Glyco_hydro_b"/>
</dbReference>
<evidence type="ECO:0000313" key="6">
    <source>
        <dbReference type="EMBL" id="KAF9886270.1"/>
    </source>
</evidence>
<feature type="domain" description="Glycosyl hydrolase family 59 catalytic" evidence="4">
    <location>
        <begin position="62"/>
        <end position="340"/>
    </location>
</feature>
<dbReference type="Pfam" id="PF02057">
    <property type="entry name" value="Glyco_hydro_59"/>
    <property type="match status" value="1"/>
</dbReference>
<evidence type="ECO:0000259" key="5">
    <source>
        <dbReference type="Pfam" id="PF17189"/>
    </source>
</evidence>
<dbReference type="InterPro" id="IPR001139">
    <property type="entry name" value="Glyco_hydro_30"/>
</dbReference>
<dbReference type="InterPro" id="IPR017853">
    <property type="entry name" value="GH"/>
</dbReference>
<dbReference type="AlphaFoldDB" id="A0AAD4GR87"/>
<protein>
    <recommendedName>
        <fullName evidence="8">Glycoside hydrolase family 30 protein</fullName>
    </recommendedName>
</protein>
<evidence type="ECO:0000256" key="3">
    <source>
        <dbReference type="ARBA" id="ARBA00022801"/>
    </source>
</evidence>
<dbReference type="Gene3D" id="3.20.20.80">
    <property type="entry name" value="Glycosidases"/>
    <property type="match status" value="1"/>
</dbReference>
<dbReference type="GO" id="GO:0016020">
    <property type="term" value="C:membrane"/>
    <property type="evidence" value="ECO:0007669"/>
    <property type="project" value="GOC"/>
</dbReference>
<accession>A0AAD4GR87</accession>
<name>A0AAD4GR87_ASPNN</name>
<evidence type="ECO:0000256" key="2">
    <source>
        <dbReference type="ARBA" id="ARBA00022729"/>
    </source>
</evidence>
<reference evidence="6" key="1">
    <citation type="journal article" date="2019" name="Beilstein J. Org. Chem.">
        <title>Nanangenines: drimane sesquiterpenoids as the dominant metabolite cohort of a novel Australian fungus, Aspergillus nanangensis.</title>
        <authorList>
            <person name="Lacey H.J."/>
            <person name="Gilchrist C.L.M."/>
            <person name="Crombie A."/>
            <person name="Kalaitzis J.A."/>
            <person name="Vuong D."/>
            <person name="Rutledge P.J."/>
            <person name="Turner P."/>
            <person name="Pitt J.I."/>
            <person name="Lacey E."/>
            <person name="Chooi Y.H."/>
            <person name="Piggott A.M."/>
        </authorList>
    </citation>
    <scope>NUCLEOTIDE SEQUENCE</scope>
    <source>
        <strain evidence="6">MST-FP2251</strain>
    </source>
</reference>
<feature type="domain" description="Glycosyl hydrolase family 30 beta sandwich" evidence="5">
    <location>
        <begin position="374"/>
        <end position="420"/>
    </location>
</feature>
<comment type="caution">
    <text evidence="6">The sequence shown here is derived from an EMBL/GenBank/DDBJ whole genome shotgun (WGS) entry which is preliminary data.</text>
</comment>
<dbReference type="SUPFAM" id="SSF51011">
    <property type="entry name" value="Glycosyl hydrolase domain"/>
    <property type="match status" value="1"/>
</dbReference>
<dbReference type="PANTHER" id="PTHR11069">
    <property type="entry name" value="GLUCOSYLCERAMIDASE"/>
    <property type="match status" value="1"/>
</dbReference>
<organism evidence="6 7">
    <name type="scientific">Aspergillus nanangensis</name>
    <dbReference type="NCBI Taxonomy" id="2582783"/>
    <lineage>
        <taxon>Eukaryota</taxon>
        <taxon>Fungi</taxon>
        <taxon>Dikarya</taxon>
        <taxon>Ascomycota</taxon>
        <taxon>Pezizomycotina</taxon>
        <taxon>Eurotiomycetes</taxon>
        <taxon>Eurotiomycetidae</taxon>
        <taxon>Eurotiales</taxon>
        <taxon>Aspergillaceae</taxon>
        <taxon>Aspergillus</taxon>
        <taxon>Aspergillus subgen. Circumdati</taxon>
    </lineage>
</organism>
<dbReference type="InterPro" id="IPR033452">
    <property type="entry name" value="GH30_C"/>
</dbReference>
<sequence>MRWTRPNIWTAVFLSTVTQGLRHSKLPRQASTIVVDTSTVHQTIDGFGFSEAFGHAAEIQALDEDLQQQVLDMLFDPSKGAGFTILRNRIGSTAGTSIEPTGPGSPDAEPTYTWDGDDSGQVWLSQQAIKYNGNSKIYADAWSAPGYMKTNNDEANGGYLCGVTDQTCQTEDWKQAYADYLVKYVQLYAQEGVDITHLGFLNEPSYTPDYSSMNSDGQQAADFLAVLRSTVKDAGLSTSLTCCDDFGWDDQADLLSGIQATNGEEFVDIITVHTYASQPTYKMNTSKPVWMTEACVTDPWSITWYESGAESEGYTWANRIFTAIVDYDVSAYLYWIGAEAADVNSFLVNWRNDVIETSGRFWAFAQWSRYVQVGATRVNVTGSPDGVKTGAFRNPDDTFTMNFLNTNDDSVTVSVDLSGVAASGVKGYVTDNNNSLGGLNATFSGGIVGASLPGRSMVALVLS</sequence>
<keyword evidence="2" id="KW-0732">Signal</keyword>
<dbReference type="GO" id="GO:0004348">
    <property type="term" value="F:glucosylceramidase activity"/>
    <property type="evidence" value="ECO:0007669"/>
    <property type="project" value="InterPro"/>
</dbReference>
<dbReference type="Gene3D" id="2.60.40.1180">
    <property type="entry name" value="Golgi alpha-mannosidase II"/>
    <property type="match status" value="1"/>
</dbReference>
<dbReference type="EMBL" id="VCAU01000080">
    <property type="protein sequence ID" value="KAF9886270.1"/>
    <property type="molecule type" value="Genomic_DNA"/>
</dbReference>
<evidence type="ECO:0000256" key="1">
    <source>
        <dbReference type="ARBA" id="ARBA00005382"/>
    </source>
</evidence>
<gene>
    <name evidence="6" type="ORF">FE257_011883</name>
</gene>
<reference evidence="6" key="2">
    <citation type="submission" date="2020-02" db="EMBL/GenBank/DDBJ databases">
        <authorList>
            <person name="Gilchrist C.L.M."/>
            <person name="Chooi Y.-H."/>
        </authorList>
    </citation>
    <scope>NUCLEOTIDE SEQUENCE</scope>
    <source>
        <strain evidence="6">MST-FP2251</strain>
    </source>
</reference>
<evidence type="ECO:0000313" key="7">
    <source>
        <dbReference type="Proteomes" id="UP001194746"/>
    </source>
</evidence>
<dbReference type="Pfam" id="PF17189">
    <property type="entry name" value="Glyco_hydro_30C"/>
    <property type="match status" value="1"/>
</dbReference>